<comment type="caution">
    <text evidence="2">The sequence shown here is derived from an EMBL/GenBank/DDBJ whole genome shotgun (WGS) entry which is preliminary data.</text>
</comment>
<name>A0A2P8FA66_9BACT</name>
<organism evidence="2 3">
    <name type="scientific">Dyadobacter jiangsuensis</name>
    <dbReference type="NCBI Taxonomy" id="1591085"/>
    <lineage>
        <taxon>Bacteria</taxon>
        <taxon>Pseudomonadati</taxon>
        <taxon>Bacteroidota</taxon>
        <taxon>Cytophagia</taxon>
        <taxon>Cytophagales</taxon>
        <taxon>Spirosomataceae</taxon>
        <taxon>Dyadobacter</taxon>
    </lineage>
</organism>
<dbReference type="AlphaFoldDB" id="A0A2P8FA66"/>
<dbReference type="OrthoDB" id="1273979at2"/>
<dbReference type="RefSeq" id="WP_106599705.1">
    <property type="nucleotide sequence ID" value="NZ_PYAS01000030.1"/>
</dbReference>
<gene>
    <name evidence="2" type="ORF">CLV60_13025</name>
</gene>
<proteinExistence type="predicted"/>
<keyword evidence="1" id="KW-0472">Membrane</keyword>
<feature type="transmembrane region" description="Helical" evidence="1">
    <location>
        <begin position="25"/>
        <end position="45"/>
    </location>
</feature>
<dbReference type="Proteomes" id="UP000241964">
    <property type="component" value="Unassembled WGS sequence"/>
</dbReference>
<evidence type="ECO:0000313" key="3">
    <source>
        <dbReference type="Proteomes" id="UP000241964"/>
    </source>
</evidence>
<dbReference type="InterPro" id="IPR025407">
    <property type="entry name" value="DUF4133"/>
</dbReference>
<dbReference type="EMBL" id="PYAS01000030">
    <property type="protein sequence ID" value="PSL18598.1"/>
    <property type="molecule type" value="Genomic_DNA"/>
</dbReference>
<keyword evidence="3" id="KW-1185">Reference proteome</keyword>
<evidence type="ECO:0000256" key="1">
    <source>
        <dbReference type="SAM" id="Phobius"/>
    </source>
</evidence>
<protein>
    <submittedName>
        <fullName evidence="2">Uncharacterized protein DUF4133</fullName>
    </submittedName>
</protein>
<keyword evidence="1" id="KW-1133">Transmembrane helix</keyword>
<sequence length="113" mass="12472">MSRTSYPINKGINRSIVFKGLKGQYIWYMGGAMFAVMVIYALMYILGVNTYLSLLIAIVAAGAAITTVYHLSETYGEHGLTKALAAHRLPIAIKSRTRIRFIKPRNAHGKIVG</sequence>
<feature type="transmembrane region" description="Helical" evidence="1">
    <location>
        <begin position="51"/>
        <end position="72"/>
    </location>
</feature>
<dbReference type="Pfam" id="PF13571">
    <property type="entry name" value="DUF4133"/>
    <property type="match status" value="1"/>
</dbReference>
<reference evidence="2 3" key="1">
    <citation type="submission" date="2018-03" db="EMBL/GenBank/DDBJ databases">
        <title>Genomic Encyclopedia of Archaeal and Bacterial Type Strains, Phase II (KMG-II): from individual species to whole genera.</title>
        <authorList>
            <person name="Goeker M."/>
        </authorList>
    </citation>
    <scope>NUCLEOTIDE SEQUENCE [LARGE SCALE GENOMIC DNA]</scope>
    <source>
        <strain evidence="2 3">DSM 29057</strain>
    </source>
</reference>
<accession>A0A2P8FA66</accession>
<evidence type="ECO:0000313" key="2">
    <source>
        <dbReference type="EMBL" id="PSL18598.1"/>
    </source>
</evidence>
<keyword evidence="1" id="KW-0812">Transmembrane</keyword>